<dbReference type="EMBL" id="RBQC01000079">
    <property type="protein sequence ID" value="RMO88226.1"/>
    <property type="molecule type" value="Genomic_DNA"/>
</dbReference>
<reference evidence="1 2" key="1">
    <citation type="submission" date="2018-08" db="EMBL/GenBank/DDBJ databases">
        <title>Recombination of ecologically and evolutionarily significant loci maintains genetic cohesion in the Pseudomonas syringae species complex.</title>
        <authorList>
            <person name="Dillon M."/>
            <person name="Thakur S."/>
            <person name="Almeida R.N.D."/>
            <person name="Weir B.S."/>
            <person name="Guttman D.S."/>
        </authorList>
    </citation>
    <scope>NUCLEOTIDE SEQUENCE [LARGE SCALE GENOMIC DNA]</scope>
    <source>
        <strain evidence="1 2">ICMP 4092</strain>
    </source>
</reference>
<organism evidence="1 2">
    <name type="scientific">Pseudomonas syringae pv. tagetis</name>
    <dbReference type="NCBI Taxonomy" id="129140"/>
    <lineage>
        <taxon>Bacteria</taxon>
        <taxon>Pseudomonadati</taxon>
        <taxon>Pseudomonadota</taxon>
        <taxon>Gammaproteobacteria</taxon>
        <taxon>Pseudomonadales</taxon>
        <taxon>Pseudomonadaceae</taxon>
        <taxon>Pseudomonas</taxon>
    </lineage>
</organism>
<evidence type="ECO:0000313" key="2">
    <source>
        <dbReference type="Proteomes" id="UP000268056"/>
    </source>
</evidence>
<protein>
    <submittedName>
        <fullName evidence="1">Uncharacterized protein</fullName>
    </submittedName>
</protein>
<dbReference type="AlphaFoldDB" id="A0A3M3Z0W3"/>
<accession>A0A3M3Z0W3</accession>
<name>A0A3M3Z0W3_9PSED</name>
<sequence>MMPYRVLQAINRAKFGIPKYLWLMDRLNTVDVSSDADFQRAYNGFCRVQRRRPDWYAAYYKYLEQSKTFPTSFSKALDHIYQTTGRYEPSFASKLVATLNPHKPVWDKHVLSNLGRKAPGYYSSTKMQDSKGNYEQIESWYKSFLVSEEGSQWVQLFEEHVSDHHKMTDLKKVDFILWQIRS</sequence>
<gene>
    <name evidence="1" type="ORF">ALQ32_00398</name>
</gene>
<dbReference type="RefSeq" id="WP_122219034.1">
    <property type="nucleotide sequence ID" value="NZ_RBQC01000079.1"/>
</dbReference>
<comment type="caution">
    <text evidence="1">The sequence shown here is derived from an EMBL/GenBank/DDBJ whole genome shotgun (WGS) entry which is preliminary data.</text>
</comment>
<dbReference type="Proteomes" id="UP000268056">
    <property type="component" value="Unassembled WGS sequence"/>
</dbReference>
<evidence type="ECO:0000313" key="1">
    <source>
        <dbReference type="EMBL" id="RMO88226.1"/>
    </source>
</evidence>
<proteinExistence type="predicted"/>